<sequence length="344" mass="40515">MSKNSGDRSIDENIENSYEHLSRLINAKNDIINKAASCTQTLNENEKKMQEMEEILRNLDSKIVFNPIQEKINIACQEDETKQRKSTEHIYTALQKQFLSITCSEENEMKVKDELQQFDELITTVENKLNKIEQHKVSERDNLCRKIDDVNDQHRNLITSNNELKFFIENEKKCITNDESQSRVLADQINNKEIILKRLSEMHSNNMNALSHITDFKDSISASFDKFLVNFKESEELITQETADLVRKANDWEEKVKYIKGKLSIHRQNNEEYKDRIISLKNKKMLFNLVQIQSKINHQGQEDLTVFGESIANREKLWSDTKLDMKQREDKKENITNELIRQKK</sequence>
<keyword evidence="1" id="KW-0175">Coiled coil</keyword>
<evidence type="ECO:0000313" key="2">
    <source>
        <dbReference type="EMBL" id="KAK9885793.1"/>
    </source>
</evidence>
<evidence type="ECO:0000313" key="3">
    <source>
        <dbReference type="Proteomes" id="UP001431783"/>
    </source>
</evidence>
<dbReference type="Proteomes" id="UP001431783">
    <property type="component" value="Unassembled WGS sequence"/>
</dbReference>
<name>A0AAW1UXJ6_9CUCU</name>
<comment type="caution">
    <text evidence="2">The sequence shown here is derived from an EMBL/GenBank/DDBJ whole genome shotgun (WGS) entry which is preliminary data.</text>
</comment>
<dbReference type="EMBL" id="JARQZJ010000097">
    <property type="protein sequence ID" value="KAK9885793.1"/>
    <property type="molecule type" value="Genomic_DNA"/>
</dbReference>
<gene>
    <name evidence="2" type="ORF">WA026_013662</name>
</gene>
<feature type="coiled-coil region" evidence="1">
    <location>
        <begin position="35"/>
        <end position="62"/>
    </location>
</feature>
<protein>
    <submittedName>
        <fullName evidence="2">Uncharacterized protein</fullName>
    </submittedName>
</protein>
<organism evidence="2 3">
    <name type="scientific">Henosepilachna vigintioctopunctata</name>
    <dbReference type="NCBI Taxonomy" id="420089"/>
    <lineage>
        <taxon>Eukaryota</taxon>
        <taxon>Metazoa</taxon>
        <taxon>Ecdysozoa</taxon>
        <taxon>Arthropoda</taxon>
        <taxon>Hexapoda</taxon>
        <taxon>Insecta</taxon>
        <taxon>Pterygota</taxon>
        <taxon>Neoptera</taxon>
        <taxon>Endopterygota</taxon>
        <taxon>Coleoptera</taxon>
        <taxon>Polyphaga</taxon>
        <taxon>Cucujiformia</taxon>
        <taxon>Coccinelloidea</taxon>
        <taxon>Coccinellidae</taxon>
        <taxon>Epilachninae</taxon>
        <taxon>Epilachnini</taxon>
        <taxon>Henosepilachna</taxon>
    </lineage>
</organism>
<reference evidence="2 3" key="1">
    <citation type="submission" date="2023-03" db="EMBL/GenBank/DDBJ databases">
        <title>Genome insight into feeding habits of ladybird beetles.</title>
        <authorList>
            <person name="Li H.-S."/>
            <person name="Huang Y.-H."/>
            <person name="Pang H."/>
        </authorList>
    </citation>
    <scope>NUCLEOTIDE SEQUENCE [LARGE SCALE GENOMIC DNA]</scope>
    <source>
        <strain evidence="2">SYSU_2023b</strain>
        <tissue evidence="2">Whole body</tissue>
    </source>
</reference>
<keyword evidence="3" id="KW-1185">Reference proteome</keyword>
<accession>A0AAW1UXJ6</accession>
<proteinExistence type="predicted"/>
<dbReference type="AlphaFoldDB" id="A0AAW1UXJ6"/>
<evidence type="ECO:0000256" key="1">
    <source>
        <dbReference type="SAM" id="Coils"/>
    </source>
</evidence>